<evidence type="ECO:0000313" key="1">
    <source>
        <dbReference type="EMBL" id="EMO42755.1"/>
    </source>
</evidence>
<sequence length="64" mass="7275">MKIVTRSTLLDRIVFKSESFKNLRNAPATLFLQVWKSDMGGFTGEFSEISYLPQIEIGSAFVCR</sequence>
<gene>
    <name evidence="1" type="ORF">LEP1GSC186_0917</name>
</gene>
<protein>
    <submittedName>
        <fullName evidence="1">Uncharacterized protein</fullName>
    </submittedName>
</protein>
<name>M6UDV6_9LEPT</name>
<dbReference type="EMBL" id="AHOP02000007">
    <property type="protein sequence ID" value="EMO42755.1"/>
    <property type="molecule type" value="Genomic_DNA"/>
</dbReference>
<comment type="caution">
    <text evidence="1">The sequence shown here is derived from an EMBL/GenBank/DDBJ whole genome shotgun (WGS) entry which is preliminary data.</text>
</comment>
<accession>M6UDV6</accession>
<reference evidence="1 2" key="1">
    <citation type="submission" date="2013-01" db="EMBL/GenBank/DDBJ databases">
        <authorList>
            <person name="Harkins D.M."/>
            <person name="Durkin A.S."/>
            <person name="Brinkac L.M."/>
            <person name="Haft D.H."/>
            <person name="Selengut J.D."/>
            <person name="Sanka R."/>
            <person name="DePew J."/>
            <person name="Purushe J."/>
            <person name="Matthias M.A."/>
            <person name="Vinetz J.M."/>
            <person name="Sutton G.G."/>
            <person name="Nierman W.C."/>
            <person name="Fouts D.E."/>
        </authorList>
    </citation>
    <scope>NUCLEOTIDE SEQUENCE [LARGE SCALE GENOMIC DNA]</scope>
    <source>
        <strain evidence="1 2">ZUN142</strain>
    </source>
</reference>
<proteinExistence type="predicted"/>
<dbReference type="AlphaFoldDB" id="M6UDV6"/>
<evidence type="ECO:0000313" key="2">
    <source>
        <dbReference type="Proteomes" id="UP000012153"/>
    </source>
</evidence>
<organism evidence="1 2">
    <name type="scientific">Leptospira noguchii serovar Autumnalis str. ZUN142</name>
    <dbReference type="NCBI Taxonomy" id="1085540"/>
    <lineage>
        <taxon>Bacteria</taxon>
        <taxon>Pseudomonadati</taxon>
        <taxon>Spirochaetota</taxon>
        <taxon>Spirochaetia</taxon>
        <taxon>Leptospirales</taxon>
        <taxon>Leptospiraceae</taxon>
        <taxon>Leptospira</taxon>
    </lineage>
</organism>
<dbReference type="Proteomes" id="UP000012153">
    <property type="component" value="Unassembled WGS sequence"/>
</dbReference>